<evidence type="ECO:0000256" key="2">
    <source>
        <dbReference type="SAM" id="Phobius"/>
    </source>
</evidence>
<name>A0ABT9QPF2_9ACTN</name>
<keyword evidence="2" id="KW-0472">Membrane</keyword>
<evidence type="ECO:0000256" key="1">
    <source>
        <dbReference type="SAM" id="MobiDB-lite"/>
    </source>
</evidence>
<evidence type="ECO:0000313" key="4">
    <source>
        <dbReference type="Proteomes" id="UP001225356"/>
    </source>
</evidence>
<gene>
    <name evidence="3" type="ORF">J2853_007847</name>
</gene>
<reference evidence="3 4" key="1">
    <citation type="submission" date="2023-07" db="EMBL/GenBank/DDBJ databases">
        <title>Sequencing the genomes of 1000 actinobacteria strains.</title>
        <authorList>
            <person name="Klenk H.-P."/>
        </authorList>
    </citation>
    <scope>NUCLEOTIDE SEQUENCE [LARGE SCALE GENOMIC DNA]</scope>
    <source>
        <strain evidence="3 4">DSM 46740</strain>
    </source>
</reference>
<keyword evidence="2" id="KW-1133">Transmembrane helix</keyword>
<feature type="transmembrane region" description="Helical" evidence="2">
    <location>
        <begin position="48"/>
        <end position="68"/>
    </location>
</feature>
<organism evidence="3 4">
    <name type="scientific">Streptosporangium lutulentum</name>
    <dbReference type="NCBI Taxonomy" id="1461250"/>
    <lineage>
        <taxon>Bacteria</taxon>
        <taxon>Bacillati</taxon>
        <taxon>Actinomycetota</taxon>
        <taxon>Actinomycetes</taxon>
        <taxon>Streptosporangiales</taxon>
        <taxon>Streptosporangiaceae</taxon>
        <taxon>Streptosporangium</taxon>
    </lineage>
</organism>
<sequence length="288" mass="30951">MNPHADDVVRRLAPGPGPGLTAGARETMYKIMDEEPGPEPLRRRRRPLLALPIAVGALAAAATVPFAFAPASASALDIKEEDGYYLIEVKDLLATPEVYDKQLRDAGLDVKLRLLPASPGLVGSLSSATRAENPAKPDGIEVIDRSGDCEPFRCSIGIKVRKDFTGSAEIFLGREARPGEKYQAITGFDVPGAPMHCVPFRNKPVGEVRALLKDRGLDIQEFTITGPTRWEGTARDEEVETKASVPDSMHVVDGYLTMAGKATLLVSDVEMPAETVRTLNGKYGCPSG</sequence>
<proteinExistence type="predicted"/>
<feature type="region of interest" description="Disordered" evidence="1">
    <location>
        <begin position="1"/>
        <end position="23"/>
    </location>
</feature>
<dbReference type="RefSeq" id="WP_307566071.1">
    <property type="nucleotide sequence ID" value="NZ_JAUSQU010000001.1"/>
</dbReference>
<dbReference type="Proteomes" id="UP001225356">
    <property type="component" value="Unassembled WGS sequence"/>
</dbReference>
<feature type="compositionally biased region" description="Low complexity" evidence="1">
    <location>
        <begin position="11"/>
        <end position="23"/>
    </location>
</feature>
<feature type="compositionally biased region" description="Basic and acidic residues" evidence="1">
    <location>
        <begin position="1"/>
        <end position="10"/>
    </location>
</feature>
<keyword evidence="4" id="KW-1185">Reference proteome</keyword>
<accession>A0ABT9QPF2</accession>
<keyword evidence="2" id="KW-0812">Transmembrane</keyword>
<comment type="caution">
    <text evidence="3">The sequence shown here is derived from an EMBL/GenBank/DDBJ whole genome shotgun (WGS) entry which is preliminary data.</text>
</comment>
<dbReference type="EMBL" id="JAUSQU010000001">
    <property type="protein sequence ID" value="MDP9848636.1"/>
    <property type="molecule type" value="Genomic_DNA"/>
</dbReference>
<evidence type="ECO:0000313" key="3">
    <source>
        <dbReference type="EMBL" id="MDP9848636.1"/>
    </source>
</evidence>
<protein>
    <submittedName>
        <fullName evidence="3">Uncharacterized protein</fullName>
    </submittedName>
</protein>